<dbReference type="Pfam" id="PF03392">
    <property type="entry name" value="OS-D"/>
    <property type="match status" value="1"/>
</dbReference>
<accession>A0AA49FSS8</accession>
<dbReference type="EMBL" id="OQ236521">
    <property type="protein sequence ID" value="WIW78366.1"/>
    <property type="molecule type" value="mRNA"/>
</dbReference>
<dbReference type="InterPro" id="IPR036682">
    <property type="entry name" value="OS_D_A10/PebIII_sf"/>
</dbReference>
<reference evidence="2" key="2">
    <citation type="submission" date="2023-01" db="EMBL/GenBank/DDBJ databases">
        <authorList>
            <person name="Briscoe A.D."/>
        </authorList>
    </citation>
    <scope>NUCLEOTIDE SEQUENCE</scope>
</reference>
<proteinExistence type="evidence at transcript level"/>
<sequence length="129" mass="15431">MKIILVFAFVATVAAVEFYTTGNDRLDMDALIADKYRLQEYVDCFLERKSCTELTTTYKAILSEAVKEACRKCNPNQRHQFWRFLEGLKVVLPEEYMNFRHFYDPEDKYFDSLEKEISRYHTRDMDLLD</sequence>
<dbReference type="AlphaFoldDB" id="A0AA49FSS8"/>
<dbReference type="SUPFAM" id="SSF100910">
    <property type="entry name" value="Chemosensory protein Csp2"/>
    <property type="match status" value="1"/>
</dbReference>
<dbReference type="Gene3D" id="1.10.2080.10">
    <property type="entry name" value="Insect odorant-binding protein A10/Ejaculatory bulb-specific protein 3"/>
    <property type="match status" value="1"/>
</dbReference>
<evidence type="ECO:0000256" key="1">
    <source>
        <dbReference type="SAM" id="SignalP"/>
    </source>
</evidence>
<keyword evidence="1" id="KW-0732">Signal</keyword>
<reference evidence="2" key="1">
    <citation type="journal article" date="2023" name="Proc. Natl. Acad. Sci. U.S.A.">
        <title>Sex-linked gene traffic underlies the acquisition of sexually dimorphic UV color vision in Heliconius butterflies.</title>
        <authorList>
            <person name="Chakraborty M."/>
            <person name="Lara A.G."/>
            <person name="Dang A."/>
            <person name="McCulloch K.J."/>
            <person name="Rainbow D."/>
            <person name="Carter D."/>
            <person name="Ngo L.T."/>
            <person name="Solares E."/>
            <person name="Said I."/>
            <person name="Corbett-Detig R.B."/>
            <person name="Gilbert L.E."/>
            <person name="Emerson J.J."/>
            <person name="Briscoe A.D."/>
        </authorList>
    </citation>
    <scope>NUCLEOTIDE SEQUENCE</scope>
</reference>
<feature type="signal peptide" evidence="1">
    <location>
        <begin position="1"/>
        <end position="15"/>
    </location>
</feature>
<dbReference type="InterPro" id="IPR005055">
    <property type="entry name" value="A10/PebIII"/>
</dbReference>
<dbReference type="PANTHER" id="PTHR11257:SF9">
    <property type="entry name" value="CHEMOSENSORY PROTEIN 13"/>
    <property type="match status" value="1"/>
</dbReference>
<protein>
    <submittedName>
        <fullName evidence="2">Chemosensory protein 30</fullName>
    </submittedName>
</protein>
<feature type="chain" id="PRO_5041207801" evidence="1">
    <location>
        <begin position="16"/>
        <end position="129"/>
    </location>
</feature>
<evidence type="ECO:0000313" key="2">
    <source>
        <dbReference type="EMBL" id="WIW78366.1"/>
    </source>
</evidence>
<name>A0AA49FSS8_HELCH</name>
<dbReference type="PANTHER" id="PTHR11257">
    <property type="entry name" value="CHEMOSENSORY PROTEIN-RELATED"/>
    <property type="match status" value="1"/>
</dbReference>
<organism evidence="2">
    <name type="scientific">Heliconius charithonia</name>
    <name type="common">Zebra longwing butterfly</name>
    <dbReference type="NCBI Taxonomy" id="33434"/>
    <lineage>
        <taxon>Eukaryota</taxon>
        <taxon>Metazoa</taxon>
        <taxon>Ecdysozoa</taxon>
        <taxon>Arthropoda</taxon>
        <taxon>Hexapoda</taxon>
        <taxon>Insecta</taxon>
        <taxon>Pterygota</taxon>
        <taxon>Neoptera</taxon>
        <taxon>Endopterygota</taxon>
        <taxon>Lepidoptera</taxon>
        <taxon>Glossata</taxon>
        <taxon>Ditrysia</taxon>
        <taxon>Papilionoidea</taxon>
        <taxon>Nymphalidae</taxon>
        <taxon>Heliconiinae</taxon>
        <taxon>Heliconiini</taxon>
        <taxon>Heliconius</taxon>
    </lineage>
</organism>
<gene>
    <name evidence="2" type="primary">CSP30</name>
</gene>